<dbReference type="InterPro" id="IPR014729">
    <property type="entry name" value="Rossmann-like_a/b/a_fold"/>
</dbReference>
<dbReference type="PROSITE" id="PS00178">
    <property type="entry name" value="AA_TRNA_LIGASE_I"/>
    <property type="match status" value="1"/>
</dbReference>
<dbReference type="GO" id="GO:0005829">
    <property type="term" value="C:cytosol"/>
    <property type="evidence" value="ECO:0007669"/>
    <property type="project" value="TreeGrafter"/>
</dbReference>
<gene>
    <name evidence="9" type="ORF">EZJ44_05525</name>
</gene>
<name>A0A4Q9V175_9ACTO</name>
<evidence type="ECO:0000256" key="4">
    <source>
        <dbReference type="ARBA" id="ARBA00022833"/>
    </source>
</evidence>
<dbReference type="PANTHER" id="PTHR43311:SF1">
    <property type="entry name" value="GLUTAMYL-Q TRNA(ASP) SYNTHETASE"/>
    <property type="match status" value="1"/>
</dbReference>
<sequence>MTDGTLLDSLNTLGDGRYAPSPSGILHVGNLRTALLAWAYARSSQRGFLLRIEDLDGRARPEFEAAQLSDLSELGIDWDGAPIRQSDRVSIYAAITDALSAQNLTFECYCSRKDLAEAARAPHHELGFYPGKCRDLSTQQRAERRRSLTGRAPAIRLRSEAVSVAFTDENYGSHSGHADDIVLRRGDGTYSYNFVAVVDDILGHGTDPSPLIASIFAGSDNAGKSVGDSRCGSGNEKCADARVLLTPQVTQIVRGNDLLSSTPRQIYLQKLLGFKPPQYAHVPLVVNHDAVRLSKRDGAVTLPQLHELGISTSQLVGMFAESLGFPAVGSAQEFLEVFQPEYMNKEPWVFTEPNF</sequence>
<dbReference type="InterPro" id="IPR001412">
    <property type="entry name" value="aa-tRNA-synth_I_CS"/>
</dbReference>
<evidence type="ECO:0000256" key="3">
    <source>
        <dbReference type="ARBA" id="ARBA00022741"/>
    </source>
</evidence>
<comment type="similarity">
    <text evidence="7">Belongs to the class-I aminoacyl-tRNA synthetase family.</text>
</comment>
<dbReference type="Proteomes" id="UP000293036">
    <property type="component" value="Unassembled WGS sequence"/>
</dbReference>
<dbReference type="EMBL" id="SJDT01000004">
    <property type="protein sequence ID" value="TBW21411.1"/>
    <property type="molecule type" value="Genomic_DNA"/>
</dbReference>
<protein>
    <submittedName>
        <fullName evidence="9">Glutamyl-Q tRNA(Asp) synthetase</fullName>
    </submittedName>
</protein>
<dbReference type="GO" id="GO:0004818">
    <property type="term" value="F:glutamate-tRNA ligase activity"/>
    <property type="evidence" value="ECO:0007669"/>
    <property type="project" value="TreeGrafter"/>
</dbReference>
<dbReference type="RefSeq" id="WP_131281146.1">
    <property type="nucleotide sequence ID" value="NZ_JBHSLR010000006.1"/>
</dbReference>
<keyword evidence="2" id="KW-0479">Metal-binding</keyword>
<dbReference type="OrthoDB" id="9807503at2"/>
<accession>A0A4Q9V175</accession>
<proteinExistence type="inferred from homology"/>
<evidence type="ECO:0000256" key="1">
    <source>
        <dbReference type="ARBA" id="ARBA00022598"/>
    </source>
</evidence>
<dbReference type="SUPFAM" id="SSF52374">
    <property type="entry name" value="Nucleotidylyl transferase"/>
    <property type="match status" value="1"/>
</dbReference>
<dbReference type="InterPro" id="IPR049940">
    <property type="entry name" value="GluQ/Sye"/>
</dbReference>
<dbReference type="Gene3D" id="3.40.50.620">
    <property type="entry name" value="HUPs"/>
    <property type="match status" value="2"/>
</dbReference>
<evidence type="ECO:0000256" key="2">
    <source>
        <dbReference type="ARBA" id="ARBA00022723"/>
    </source>
</evidence>
<dbReference type="PRINTS" id="PR00987">
    <property type="entry name" value="TRNASYNTHGLU"/>
</dbReference>
<evidence type="ECO:0000256" key="6">
    <source>
        <dbReference type="ARBA" id="ARBA00023146"/>
    </source>
</evidence>
<keyword evidence="10" id="KW-1185">Reference proteome</keyword>
<evidence type="ECO:0000313" key="10">
    <source>
        <dbReference type="Proteomes" id="UP000293036"/>
    </source>
</evidence>
<comment type="caution">
    <text evidence="9">The sequence shown here is derived from an EMBL/GenBank/DDBJ whole genome shotgun (WGS) entry which is preliminary data.</text>
</comment>
<keyword evidence="3 7" id="KW-0547">Nucleotide-binding</keyword>
<feature type="domain" description="Glutamyl/glutaminyl-tRNA synthetase class Ib catalytic" evidence="8">
    <location>
        <begin position="17"/>
        <end position="204"/>
    </location>
</feature>
<keyword evidence="5 7" id="KW-0067">ATP-binding</keyword>
<keyword evidence="7" id="KW-0648">Protein biosynthesis</keyword>
<dbReference type="InterPro" id="IPR020058">
    <property type="entry name" value="Glu/Gln-tRNA-synth_Ib_cat-dom"/>
</dbReference>
<evidence type="ECO:0000256" key="7">
    <source>
        <dbReference type="RuleBase" id="RU363037"/>
    </source>
</evidence>
<organism evidence="9 10">
    <name type="scientific">Arcanobacterium bovis</name>
    <dbReference type="NCBI Taxonomy" id="2529275"/>
    <lineage>
        <taxon>Bacteria</taxon>
        <taxon>Bacillati</taxon>
        <taxon>Actinomycetota</taxon>
        <taxon>Actinomycetes</taxon>
        <taxon>Actinomycetales</taxon>
        <taxon>Actinomycetaceae</taxon>
        <taxon>Arcanobacterium</taxon>
    </lineage>
</organism>
<feature type="domain" description="Glutamyl/glutaminyl-tRNA synthetase class Ib catalytic" evidence="8">
    <location>
        <begin position="248"/>
        <end position="327"/>
    </location>
</feature>
<dbReference type="GO" id="GO:0006424">
    <property type="term" value="P:glutamyl-tRNA aminoacylation"/>
    <property type="evidence" value="ECO:0007669"/>
    <property type="project" value="TreeGrafter"/>
</dbReference>
<dbReference type="PANTHER" id="PTHR43311">
    <property type="entry name" value="GLUTAMATE--TRNA LIGASE"/>
    <property type="match status" value="1"/>
</dbReference>
<dbReference type="InterPro" id="IPR000924">
    <property type="entry name" value="Glu/Gln-tRNA-synth"/>
</dbReference>
<reference evidence="9 10" key="1">
    <citation type="submission" date="2019-02" db="EMBL/GenBank/DDBJ databases">
        <title>Arcanobacterium bovis sp. nov., isolated from the milk of a cow with mastitis.</title>
        <authorList>
            <person name="Sammra O."/>
            <person name="Foster G."/>
            <person name="Hassan A."/>
            <person name="Alssahen M."/>
            <person name="Laemmler C."/>
            <person name="Borowiak M."/>
            <person name="Malorny B."/>
            <person name="Abdulmawjood A."/>
        </authorList>
    </citation>
    <scope>NUCLEOTIDE SEQUENCE [LARGE SCALE GENOMIC DNA]</scope>
    <source>
        <strain evidence="9 10">C605018/01/1</strain>
    </source>
</reference>
<dbReference type="GO" id="GO:0005524">
    <property type="term" value="F:ATP binding"/>
    <property type="evidence" value="ECO:0007669"/>
    <property type="project" value="UniProtKB-KW"/>
</dbReference>
<dbReference type="AlphaFoldDB" id="A0A4Q9V175"/>
<evidence type="ECO:0000259" key="8">
    <source>
        <dbReference type="Pfam" id="PF00749"/>
    </source>
</evidence>
<keyword evidence="1 7" id="KW-0436">Ligase</keyword>
<dbReference type="Pfam" id="PF00749">
    <property type="entry name" value="tRNA-synt_1c"/>
    <property type="match status" value="2"/>
</dbReference>
<keyword evidence="4" id="KW-0862">Zinc</keyword>
<keyword evidence="6 7" id="KW-0030">Aminoacyl-tRNA synthetase</keyword>
<evidence type="ECO:0000256" key="5">
    <source>
        <dbReference type="ARBA" id="ARBA00022840"/>
    </source>
</evidence>
<evidence type="ECO:0000313" key="9">
    <source>
        <dbReference type="EMBL" id="TBW21411.1"/>
    </source>
</evidence>